<name>A0AAV7E6F3_ARIFI</name>
<evidence type="ECO:0008006" key="4">
    <source>
        <dbReference type="Google" id="ProtNLM"/>
    </source>
</evidence>
<dbReference type="PANTHER" id="PTHR47603">
    <property type="entry name" value="PPR CONTAINING-LIKE PROTEIN"/>
    <property type="match status" value="1"/>
</dbReference>
<accession>A0AAV7E6F3</accession>
<evidence type="ECO:0000313" key="3">
    <source>
        <dbReference type="Proteomes" id="UP000825729"/>
    </source>
</evidence>
<dbReference type="Gene3D" id="1.25.40.10">
    <property type="entry name" value="Tetratricopeptide repeat domain"/>
    <property type="match status" value="1"/>
</dbReference>
<dbReference type="EMBL" id="JAINDJ010000006">
    <property type="protein sequence ID" value="KAG9443426.1"/>
    <property type="molecule type" value="Genomic_DNA"/>
</dbReference>
<proteinExistence type="predicted"/>
<gene>
    <name evidence="2" type="ORF">H6P81_014766</name>
</gene>
<protein>
    <recommendedName>
        <fullName evidence="4">Pentatricopeptide repeat-containing protein</fullName>
    </recommendedName>
</protein>
<evidence type="ECO:0000256" key="1">
    <source>
        <dbReference type="SAM" id="MobiDB-lite"/>
    </source>
</evidence>
<dbReference type="InterPro" id="IPR011990">
    <property type="entry name" value="TPR-like_helical_dom_sf"/>
</dbReference>
<dbReference type="Proteomes" id="UP000825729">
    <property type="component" value="Unassembled WGS sequence"/>
</dbReference>
<keyword evidence="3" id="KW-1185">Reference proteome</keyword>
<feature type="region of interest" description="Disordered" evidence="1">
    <location>
        <begin position="278"/>
        <end position="300"/>
    </location>
</feature>
<dbReference type="PANTHER" id="PTHR47603:SF1">
    <property type="entry name" value="PPR CONTAINING-LIKE PROTEIN"/>
    <property type="match status" value="1"/>
</dbReference>
<organism evidence="2 3">
    <name type="scientific">Aristolochia fimbriata</name>
    <name type="common">White veined hardy Dutchman's pipe vine</name>
    <dbReference type="NCBI Taxonomy" id="158543"/>
    <lineage>
        <taxon>Eukaryota</taxon>
        <taxon>Viridiplantae</taxon>
        <taxon>Streptophyta</taxon>
        <taxon>Embryophyta</taxon>
        <taxon>Tracheophyta</taxon>
        <taxon>Spermatophyta</taxon>
        <taxon>Magnoliopsida</taxon>
        <taxon>Magnoliidae</taxon>
        <taxon>Piperales</taxon>
        <taxon>Aristolochiaceae</taxon>
        <taxon>Aristolochia</taxon>
    </lineage>
</organism>
<evidence type="ECO:0000313" key="2">
    <source>
        <dbReference type="EMBL" id="KAG9443426.1"/>
    </source>
</evidence>
<feature type="compositionally biased region" description="Basic and acidic residues" evidence="1">
    <location>
        <begin position="286"/>
        <end position="300"/>
    </location>
</feature>
<comment type="caution">
    <text evidence="2">The sequence shown here is derived from an EMBL/GenBank/DDBJ whole genome shotgun (WGS) entry which is preliminary data.</text>
</comment>
<dbReference type="AlphaFoldDB" id="A0AAV7E6F3"/>
<sequence>MTSRLCTRFLRFRASELLRHWNTSVKVEDGSRCWKRYNYSGIAPARAAKELGPKDYLQREFDSSRQVALTLSEVPTEDREMEPSGEQIGKNVSRKDKVQFLINLLLDLKESKEAVYGALDAWVAWEQTFPLVSLRRALITLEKEQQWHKVVQVIKWMLSKGQGTTMGTYEQLIRALEKDYRAEEAHAFWENRVGHDLHSVPWQLCKLMISIYYRNNMLERLIKLFKGLESFNRKPPDKSIVKQVADAYEMLGMLDEQKRILEKYNSLFIETPKGKLKKQRKASKKKGNEEESQTKMEMTEYKSSESSDDEFWSRATEQARLHFYFAISPLNFSYHMLTLIFTTLLKSFIEAKLFKEKISVTDVNKQQLLSQSNN</sequence>
<reference evidence="2 3" key="1">
    <citation type="submission" date="2021-07" db="EMBL/GenBank/DDBJ databases">
        <title>The Aristolochia fimbriata genome: insights into angiosperm evolution, floral development and chemical biosynthesis.</title>
        <authorList>
            <person name="Jiao Y."/>
        </authorList>
    </citation>
    <scope>NUCLEOTIDE SEQUENCE [LARGE SCALE GENOMIC DNA]</scope>
    <source>
        <strain evidence="2">IBCAS-2021</strain>
        <tissue evidence="2">Leaf</tissue>
    </source>
</reference>